<feature type="compositionally biased region" description="Polar residues" evidence="2">
    <location>
        <begin position="869"/>
        <end position="883"/>
    </location>
</feature>
<feature type="compositionally biased region" description="Low complexity" evidence="2">
    <location>
        <begin position="469"/>
        <end position="488"/>
    </location>
</feature>
<gene>
    <name evidence="4" type="ORF">PPL_04146</name>
</gene>
<feature type="compositionally biased region" description="Low complexity" evidence="2">
    <location>
        <begin position="438"/>
        <end position="458"/>
    </location>
</feature>
<feature type="compositionally biased region" description="Low complexity" evidence="2">
    <location>
        <begin position="1040"/>
        <end position="1049"/>
    </location>
</feature>
<evidence type="ECO:0000256" key="2">
    <source>
        <dbReference type="SAM" id="MobiDB-lite"/>
    </source>
</evidence>
<evidence type="ECO:0000313" key="4">
    <source>
        <dbReference type="EMBL" id="EFA83353.1"/>
    </source>
</evidence>
<feature type="domain" description="UDENN" evidence="3">
    <location>
        <begin position="1"/>
        <end position="386"/>
    </location>
</feature>
<dbReference type="STRING" id="670386.D3B655"/>
<feature type="compositionally biased region" description="Low complexity" evidence="2">
    <location>
        <begin position="739"/>
        <end position="751"/>
    </location>
</feature>
<dbReference type="Gene3D" id="3.40.50.11500">
    <property type="match status" value="1"/>
</dbReference>
<feature type="compositionally biased region" description="Low complexity" evidence="2">
    <location>
        <begin position="906"/>
        <end position="915"/>
    </location>
</feature>
<feature type="compositionally biased region" description="Low complexity" evidence="2">
    <location>
        <begin position="643"/>
        <end position="652"/>
    </location>
</feature>
<dbReference type="PROSITE" id="PS50211">
    <property type="entry name" value="DENN"/>
    <property type="match status" value="1"/>
</dbReference>
<accession>D3B655</accession>
<feature type="region of interest" description="Disordered" evidence="2">
    <location>
        <begin position="725"/>
        <end position="760"/>
    </location>
</feature>
<dbReference type="EMBL" id="ADBJ01000017">
    <property type="protein sequence ID" value="EFA83353.1"/>
    <property type="molecule type" value="Genomic_DNA"/>
</dbReference>
<dbReference type="AlphaFoldDB" id="D3B655"/>
<organism evidence="4 5">
    <name type="scientific">Heterostelium pallidum (strain ATCC 26659 / Pp 5 / PN500)</name>
    <name type="common">Cellular slime mold</name>
    <name type="synonym">Polysphondylium pallidum</name>
    <dbReference type="NCBI Taxonomy" id="670386"/>
    <lineage>
        <taxon>Eukaryota</taxon>
        <taxon>Amoebozoa</taxon>
        <taxon>Evosea</taxon>
        <taxon>Eumycetozoa</taxon>
        <taxon>Dictyostelia</taxon>
        <taxon>Acytosteliales</taxon>
        <taxon>Acytosteliaceae</taxon>
        <taxon>Heterostelium</taxon>
    </lineage>
</organism>
<dbReference type="Gene3D" id="3.30.450.200">
    <property type="match status" value="1"/>
</dbReference>
<feature type="region of interest" description="Disordered" evidence="2">
    <location>
        <begin position="824"/>
        <end position="928"/>
    </location>
</feature>
<dbReference type="InParanoid" id="D3B655"/>
<dbReference type="RefSeq" id="XP_020435470.1">
    <property type="nucleotide sequence ID" value="XM_020575056.1"/>
</dbReference>
<evidence type="ECO:0000256" key="1">
    <source>
        <dbReference type="SAM" id="Coils"/>
    </source>
</evidence>
<dbReference type="PANTHER" id="PTHR15288">
    <property type="entry name" value="DENN DOMAIN-CONTAINING PROTEIN 2"/>
    <property type="match status" value="1"/>
</dbReference>
<dbReference type="GeneID" id="31359633"/>
<dbReference type="InterPro" id="IPR001194">
    <property type="entry name" value="cDENN_dom"/>
</dbReference>
<sequence>MSSSSSRKLLFDQFLLVTLKEEEIDKTLNTYQPSSMSSTKQQQQQSESFSFVLTDREGNQQFGFTRRILTKSMINNRVLLVPESLCIISRYAWFSTFTKMLEILETRYHVSVEEIHTFLAAALLSVIPAPGDNFTVHIYNNPFLQQPQKSVELPTSYILTRPLDIGKSSLHDGTLFPLIESLSSQKILKNICKVSKFVNAAVALLDPFVWQHIFIPVLPRSLLDYCTAPMPFIIGVHSSLFPLIRKKPLNEIIFVDLDKDQVLPLPEDIALFPTQLNQLLKQCLDSQILEWKKNKNYNNKIIVDTFRKFFVQILGTYRRFFLKDMDRKKMIFDKISFIDSQLITPTKNLTPPGIFEKEVVLFDLRNPVTQSINNTLKSKEKEKEKEREKERIEKEKAIAKANAYRQVLEVKKPALNPKLQSNGSVDRSILSSLRIGGNNNNSSSTVMNTNSSNNNNSNDIKSHTVTIASLSSGNLGSSSNTNTSNNNNVELPKPKSSVNLSSLTSLTSGLRVGGNSNNNPASIGRSTSTSFTMGSTSTMPHPTAPSHSVSNPSLTVSPSPNQSSLSVTNTSSTGSSGHSRSISVSDVGHMLITQVAKTVTATTSTVSNISHTIVSHTPIHNLNSHQKLSTTPPPPSSAQPLGNNNNSSNNNSPATAQLVEQQYEFVNHPNSGHRKNIQFRSIPFVLIHQKFSPQDITHLCIEDINNFLFPPNLKPQQQQQTTNIPNIIETPSSPPPELANTANNTNTNTNNDSNGSQMKRTSSIDRNLFKIPELPEHFAIPLTIRRPRTSSTNVASTNASSMVPTPIPNNNIVQVPPMINPNYSVSQKLSLPPPPSSPHTMIRKSHHRSSSVSSSTPSTSLTKTSIPTRLTTSQQHQQNSITLTPPFHIPPPPVPSSSLLKLQTISSSSPPSSKDSSPEINSDITSNSLKMSASVPKSSLAYDTTQAPSNNSSYSQSTAAAAANNEQQQQQNPSNSQNQTPITAAASYDNPLPPLSNNSVPSTSNFFDTNPLSTPIETSIPISASTNNFFSECSPLGVPSSTPVVGSSGMPIPPNPIAQSTSDAFSQFVSPAAQSSNCAFGSVSNSSSISSTTSSSILPPLLNSSGMIPPPSTSSFCTNFFDQSPLSHSSNFNDFGPPASSFGSYNHVANNSNPNTHTNTPALSGTGMGNPLPPLIQPTTQTSSTNPIAASGSLPKPISSNDGMDEFDLFLSMRNKKI</sequence>
<dbReference type="Proteomes" id="UP000001396">
    <property type="component" value="Unassembled WGS sequence"/>
</dbReference>
<evidence type="ECO:0000313" key="5">
    <source>
        <dbReference type="Proteomes" id="UP000001396"/>
    </source>
</evidence>
<dbReference type="PANTHER" id="PTHR15288:SF21">
    <property type="entry name" value="UDENN DOMAIN-CONTAINING PROTEIN"/>
    <property type="match status" value="1"/>
</dbReference>
<feature type="compositionally biased region" description="Polar residues" evidence="2">
    <location>
        <begin position="514"/>
        <end position="525"/>
    </location>
</feature>
<feature type="region of interest" description="Disordered" evidence="2">
    <location>
        <begin position="789"/>
        <end position="808"/>
    </location>
</feature>
<feature type="compositionally biased region" description="Polar residues" evidence="2">
    <location>
        <begin position="545"/>
        <end position="562"/>
    </location>
</feature>
<evidence type="ECO:0000259" key="3">
    <source>
        <dbReference type="PROSITE" id="PS50211"/>
    </source>
</evidence>
<comment type="caution">
    <text evidence="4">The sequence shown here is derived from an EMBL/GenBank/DDBJ whole genome shotgun (WGS) entry which is preliminary data.</text>
</comment>
<feature type="compositionally biased region" description="Low complexity" evidence="2">
    <location>
        <begin position="526"/>
        <end position="538"/>
    </location>
</feature>
<dbReference type="Pfam" id="PF02141">
    <property type="entry name" value="DENN"/>
    <property type="match status" value="1"/>
</dbReference>
<feature type="compositionally biased region" description="Low complexity" evidence="2">
    <location>
        <begin position="496"/>
        <end position="510"/>
    </location>
</feature>
<feature type="region of interest" description="Disordered" evidence="2">
    <location>
        <begin position="432"/>
        <end position="582"/>
    </location>
</feature>
<feature type="compositionally biased region" description="Polar residues" evidence="2">
    <location>
        <begin position="919"/>
        <end position="928"/>
    </location>
</feature>
<feature type="compositionally biased region" description="Low complexity" evidence="2">
    <location>
        <begin position="946"/>
        <end position="979"/>
    </location>
</feature>
<name>D3B655_HETP5</name>
<feature type="compositionally biased region" description="Low complexity" evidence="2">
    <location>
        <begin position="850"/>
        <end position="868"/>
    </location>
</feature>
<protein>
    <submittedName>
        <fullName evidence="4">Putative guanine nucleotide exchange factor</fullName>
    </submittedName>
</protein>
<reference evidence="4 5" key="1">
    <citation type="journal article" date="2011" name="Genome Res.">
        <title>Phylogeny-wide analysis of social amoeba genomes highlights ancient origins for complex intercellular communication.</title>
        <authorList>
            <person name="Heidel A.J."/>
            <person name="Lawal H.M."/>
            <person name="Felder M."/>
            <person name="Schilde C."/>
            <person name="Helps N.R."/>
            <person name="Tunggal B."/>
            <person name="Rivero F."/>
            <person name="John U."/>
            <person name="Schleicher M."/>
            <person name="Eichinger L."/>
            <person name="Platzer M."/>
            <person name="Noegel A.A."/>
            <person name="Schaap P."/>
            <person name="Gloeckner G."/>
        </authorList>
    </citation>
    <scope>NUCLEOTIDE SEQUENCE [LARGE SCALE GENOMIC DNA]</scope>
    <source>
        <strain evidence="5">ATCC 26659 / Pp 5 / PN500</strain>
    </source>
</reference>
<dbReference type="InterPro" id="IPR043153">
    <property type="entry name" value="DENN_C"/>
</dbReference>
<feature type="compositionally biased region" description="Low complexity" evidence="2">
    <location>
        <begin position="563"/>
        <end position="582"/>
    </location>
</feature>
<proteinExistence type="predicted"/>
<feature type="compositionally biased region" description="Low complexity" evidence="2">
    <location>
        <begin position="1150"/>
        <end position="1161"/>
    </location>
</feature>
<feature type="region of interest" description="Disordered" evidence="2">
    <location>
        <begin position="623"/>
        <end position="653"/>
    </location>
</feature>
<keyword evidence="1" id="KW-0175">Coiled coil</keyword>
<dbReference type="SMART" id="SM00799">
    <property type="entry name" value="DENN"/>
    <property type="match status" value="1"/>
</dbReference>
<dbReference type="FunCoup" id="D3B655">
    <property type="interactions" value="805"/>
</dbReference>
<feature type="region of interest" description="Disordered" evidence="2">
    <location>
        <begin position="1040"/>
        <end position="1059"/>
    </location>
</feature>
<feature type="region of interest" description="Disordered" evidence="2">
    <location>
        <begin position="942"/>
        <end position="1003"/>
    </location>
</feature>
<feature type="coiled-coil region" evidence="1">
    <location>
        <begin position="369"/>
        <end position="402"/>
    </location>
</feature>
<feature type="region of interest" description="Disordered" evidence="2">
    <location>
        <begin position="1146"/>
        <end position="1203"/>
    </location>
</feature>
<keyword evidence="5" id="KW-1185">Reference proteome</keyword>
<dbReference type="OMA" id="NDFGPPT"/>
<dbReference type="InterPro" id="IPR037516">
    <property type="entry name" value="Tripartite_DENN"/>
</dbReference>
<dbReference type="InterPro" id="IPR051942">
    <property type="entry name" value="DENN_domain_containing_2"/>
</dbReference>